<organism evidence="1 2">
    <name type="scientific">Portunus trituberculatus</name>
    <name type="common">Swimming crab</name>
    <name type="synonym">Neptunus trituberculatus</name>
    <dbReference type="NCBI Taxonomy" id="210409"/>
    <lineage>
        <taxon>Eukaryota</taxon>
        <taxon>Metazoa</taxon>
        <taxon>Ecdysozoa</taxon>
        <taxon>Arthropoda</taxon>
        <taxon>Crustacea</taxon>
        <taxon>Multicrustacea</taxon>
        <taxon>Malacostraca</taxon>
        <taxon>Eumalacostraca</taxon>
        <taxon>Eucarida</taxon>
        <taxon>Decapoda</taxon>
        <taxon>Pleocyemata</taxon>
        <taxon>Brachyura</taxon>
        <taxon>Eubrachyura</taxon>
        <taxon>Portunoidea</taxon>
        <taxon>Portunidae</taxon>
        <taxon>Portuninae</taxon>
        <taxon>Portunus</taxon>
    </lineage>
</organism>
<proteinExistence type="predicted"/>
<gene>
    <name evidence="1" type="ORF">E2C01_036090</name>
</gene>
<dbReference type="EMBL" id="VSRR010005449">
    <property type="protein sequence ID" value="MPC42468.1"/>
    <property type="molecule type" value="Genomic_DNA"/>
</dbReference>
<comment type="caution">
    <text evidence="1">The sequence shown here is derived from an EMBL/GenBank/DDBJ whole genome shotgun (WGS) entry which is preliminary data.</text>
</comment>
<evidence type="ECO:0000313" key="1">
    <source>
        <dbReference type="EMBL" id="MPC42468.1"/>
    </source>
</evidence>
<evidence type="ECO:0000313" key="2">
    <source>
        <dbReference type="Proteomes" id="UP000324222"/>
    </source>
</evidence>
<keyword evidence="2" id="KW-1185">Reference proteome</keyword>
<accession>A0A5B7FBI4</accession>
<dbReference type="AlphaFoldDB" id="A0A5B7FBI4"/>
<protein>
    <submittedName>
        <fullName evidence="1">Uncharacterized protein</fullName>
    </submittedName>
</protein>
<sequence length="70" mass="7762">MPHRIVSCLRVPAPVRRSSTRSARSAGFCYVTCSPVSSLGLGDSFLPDSLPTFPPQRSEQSLFRAWSFPY</sequence>
<reference evidence="1 2" key="1">
    <citation type="submission" date="2019-05" db="EMBL/GenBank/DDBJ databases">
        <title>Another draft genome of Portunus trituberculatus and its Hox gene families provides insights of decapod evolution.</title>
        <authorList>
            <person name="Jeong J.-H."/>
            <person name="Song I."/>
            <person name="Kim S."/>
            <person name="Choi T."/>
            <person name="Kim D."/>
            <person name="Ryu S."/>
            <person name="Kim W."/>
        </authorList>
    </citation>
    <scope>NUCLEOTIDE SEQUENCE [LARGE SCALE GENOMIC DNA]</scope>
    <source>
        <tissue evidence="1">Muscle</tissue>
    </source>
</reference>
<dbReference type="Proteomes" id="UP000324222">
    <property type="component" value="Unassembled WGS sequence"/>
</dbReference>
<name>A0A5B7FBI4_PORTR</name>